<dbReference type="InterPro" id="IPR011989">
    <property type="entry name" value="ARM-like"/>
</dbReference>
<dbReference type="GO" id="GO:0004674">
    <property type="term" value="F:protein serine/threonine kinase activity"/>
    <property type="evidence" value="ECO:0007669"/>
    <property type="project" value="UniProtKB-KW"/>
</dbReference>
<dbReference type="PANTHER" id="PTHR11139">
    <property type="entry name" value="ATAXIA TELANGIECTASIA MUTATED ATM -RELATED"/>
    <property type="match status" value="1"/>
</dbReference>
<evidence type="ECO:0000313" key="5">
    <source>
        <dbReference type="EMBL" id="ESW14783.1"/>
    </source>
</evidence>
<dbReference type="OMA" id="ICAIHIW"/>
<dbReference type="GO" id="GO:0000723">
    <property type="term" value="P:telomere maintenance"/>
    <property type="evidence" value="ECO:0007669"/>
    <property type="project" value="TreeGrafter"/>
</dbReference>
<dbReference type="GO" id="GO:0006281">
    <property type="term" value="P:DNA repair"/>
    <property type="evidence" value="ECO:0007669"/>
    <property type="project" value="TreeGrafter"/>
</dbReference>
<dbReference type="AlphaFoldDB" id="V7BD09"/>
<keyword evidence="6" id="KW-1185">Reference proteome</keyword>
<dbReference type="Proteomes" id="UP000000226">
    <property type="component" value="Chromosome 7"/>
</dbReference>
<dbReference type="GO" id="GO:0005634">
    <property type="term" value="C:nucleus"/>
    <property type="evidence" value="ECO:0007669"/>
    <property type="project" value="UniProtKB-SubCell"/>
</dbReference>
<name>V7BD09_PHAVU</name>
<dbReference type="eggNOG" id="KOG0890">
    <property type="taxonomic scope" value="Eukaryota"/>
</dbReference>
<dbReference type="OrthoDB" id="381190at2759"/>
<evidence type="ECO:0008006" key="7">
    <source>
        <dbReference type="Google" id="ProtNLM"/>
    </source>
</evidence>
<organism evidence="5 6">
    <name type="scientific">Phaseolus vulgaris</name>
    <name type="common">Kidney bean</name>
    <name type="synonym">French bean</name>
    <dbReference type="NCBI Taxonomy" id="3885"/>
    <lineage>
        <taxon>Eukaryota</taxon>
        <taxon>Viridiplantae</taxon>
        <taxon>Streptophyta</taxon>
        <taxon>Embryophyta</taxon>
        <taxon>Tracheophyta</taxon>
        <taxon>Spermatophyta</taxon>
        <taxon>Magnoliopsida</taxon>
        <taxon>eudicotyledons</taxon>
        <taxon>Gunneridae</taxon>
        <taxon>Pentapetalae</taxon>
        <taxon>rosids</taxon>
        <taxon>fabids</taxon>
        <taxon>Fabales</taxon>
        <taxon>Fabaceae</taxon>
        <taxon>Papilionoideae</taxon>
        <taxon>50 kb inversion clade</taxon>
        <taxon>NPAAA clade</taxon>
        <taxon>indigoferoid/millettioid clade</taxon>
        <taxon>Phaseoleae</taxon>
        <taxon>Phaseolus</taxon>
    </lineage>
</organism>
<reference evidence="6" key="1">
    <citation type="journal article" date="2014" name="Nat. Genet.">
        <title>A reference genome for common bean and genome-wide analysis of dual domestications.</title>
        <authorList>
            <person name="Schmutz J."/>
            <person name="McClean P.E."/>
            <person name="Mamidi S."/>
            <person name="Wu G.A."/>
            <person name="Cannon S.B."/>
            <person name="Grimwood J."/>
            <person name="Jenkins J."/>
            <person name="Shu S."/>
            <person name="Song Q."/>
            <person name="Chavarro C."/>
            <person name="Torres-Torres M."/>
            <person name="Geffroy V."/>
            <person name="Moghaddam S.M."/>
            <person name="Gao D."/>
            <person name="Abernathy B."/>
            <person name="Barry K."/>
            <person name="Blair M."/>
            <person name="Brick M.A."/>
            <person name="Chovatia M."/>
            <person name="Gepts P."/>
            <person name="Goodstein D.M."/>
            <person name="Gonzales M."/>
            <person name="Hellsten U."/>
            <person name="Hyten D.L."/>
            <person name="Jia G."/>
            <person name="Kelly J.D."/>
            <person name="Kudrna D."/>
            <person name="Lee R."/>
            <person name="Richard M.M."/>
            <person name="Miklas P.N."/>
            <person name="Osorno J.M."/>
            <person name="Rodrigues J."/>
            <person name="Thareau V."/>
            <person name="Urrea C.A."/>
            <person name="Wang M."/>
            <person name="Yu Y."/>
            <person name="Zhang M."/>
            <person name="Wing R.A."/>
            <person name="Cregan P.B."/>
            <person name="Rokhsar D.S."/>
            <person name="Jackson S.A."/>
        </authorList>
    </citation>
    <scope>NUCLEOTIDE SEQUENCE [LARGE SCALE GENOMIC DNA]</scope>
    <source>
        <strain evidence="6">cv. G19833</strain>
    </source>
</reference>
<sequence length="468" mass="51458">MAKANLSSLVHELRERIAASSSTPTPNNPSDDVALEVRFRTVLPNLLHAYVLPSSSSSSGNQREVIAVVKLISHTARNFPGVFYHGKPSAVSPIVARILPFFAQPLFRSRHGVFFEAIGSLLALLRSGARDAYRQFFVDSMSLIQDTLYVASLDVNGSSRVTLKCFCEFFSGVEDLPSDNKPADGCGLLVDLTGRSRWQPFATWILKLLSKCLTEGTLYVEGLIHASFISAACSLLCYGDGDLHMACFDFVHIIGTVTNYDVIPYQNLILSITTILGMDKEGLPVFRNMAYDSSMGICLNTLYSSCPEDIVKLNAADLVNVFLQSLGRTKSHQLKVALCSAYARIAQVCPPHIWKPEYLISALYHSEPCLPLIECFEVALSTLGPHFVRGILGNNEDLTVLASEDTSTESTRLGQKRPIRDMDILSMKRQKLNEEIVVADASLDMECRSGYIVTCQTVEDACMASMDS</sequence>
<protein>
    <recommendedName>
        <fullName evidence="7">Serine/threonine-protein kinase ATR</fullName>
    </recommendedName>
</protein>
<keyword evidence="2" id="KW-0418">Kinase</keyword>
<dbReference type="InterPro" id="IPR016024">
    <property type="entry name" value="ARM-type_fold"/>
</dbReference>
<dbReference type="Gene3D" id="1.25.10.10">
    <property type="entry name" value="Leucine-rich Repeat Variant"/>
    <property type="match status" value="1"/>
</dbReference>
<evidence type="ECO:0000256" key="4">
    <source>
        <dbReference type="ARBA" id="ARBA00023242"/>
    </source>
</evidence>
<keyword evidence="2" id="KW-0723">Serine/threonine-protein kinase</keyword>
<evidence type="ECO:0000256" key="2">
    <source>
        <dbReference type="ARBA" id="ARBA00022527"/>
    </source>
</evidence>
<keyword evidence="3" id="KW-0227">DNA damage</keyword>
<comment type="subcellular location">
    <subcellularLocation>
        <location evidence="1">Nucleus</location>
    </subcellularLocation>
</comment>
<dbReference type="EMBL" id="CM002294">
    <property type="protein sequence ID" value="ESW14783.1"/>
    <property type="molecule type" value="Genomic_DNA"/>
</dbReference>
<dbReference type="STRING" id="3885.V7BD09"/>
<evidence type="ECO:0000256" key="3">
    <source>
        <dbReference type="ARBA" id="ARBA00022763"/>
    </source>
</evidence>
<proteinExistence type="predicted"/>
<dbReference type="GO" id="GO:0005694">
    <property type="term" value="C:chromosome"/>
    <property type="evidence" value="ECO:0007669"/>
    <property type="project" value="TreeGrafter"/>
</dbReference>
<keyword evidence="4" id="KW-0539">Nucleus</keyword>
<dbReference type="Gramene" id="ESW14783">
    <property type="protein sequence ID" value="ESW14783"/>
    <property type="gene ID" value="PHAVU_007G016800g"/>
</dbReference>
<evidence type="ECO:0000256" key="1">
    <source>
        <dbReference type="ARBA" id="ARBA00004123"/>
    </source>
</evidence>
<dbReference type="InterPro" id="IPR050517">
    <property type="entry name" value="DDR_Repair_Kinase"/>
</dbReference>
<dbReference type="SUPFAM" id="SSF48371">
    <property type="entry name" value="ARM repeat"/>
    <property type="match status" value="1"/>
</dbReference>
<accession>V7BD09</accession>
<gene>
    <name evidence="5" type="ORF">PHAVU_007G016800g</name>
</gene>
<dbReference type="PANTHER" id="PTHR11139:SF69">
    <property type="entry name" value="SERINE_THREONINE-PROTEIN KINASE ATR"/>
    <property type="match status" value="1"/>
</dbReference>
<dbReference type="GO" id="GO:0000077">
    <property type="term" value="P:DNA damage checkpoint signaling"/>
    <property type="evidence" value="ECO:0007669"/>
    <property type="project" value="TreeGrafter"/>
</dbReference>
<keyword evidence="2" id="KW-0808">Transferase</keyword>
<evidence type="ECO:0000313" key="6">
    <source>
        <dbReference type="Proteomes" id="UP000000226"/>
    </source>
</evidence>